<keyword evidence="8" id="KW-0807">Transducer</keyword>
<evidence type="ECO:0000256" key="3">
    <source>
        <dbReference type="ARBA" id="ARBA00022500"/>
    </source>
</evidence>
<feature type="transmembrane region" description="Helical" evidence="9">
    <location>
        <begin position="311"/>
        <end position="334"/>
    </location>
</feature>
<evidence type="ECO:0000256" key="2">
    <source>
        <dbReference type="ARBA" id="ARBA00022475"/>
    </source>
</evidence>
<dbReference type="CDD" id="cd12912">
    <property type="entry name" value="PDC2_MCP_like"/>
    <property type="match status" value="1"/>
</dbReference>
<evidence type="ECO:0000256" key="1">
    <source>
        <dbReference type="ARBA" id="ARBA00004651"/>
    </source>
</evidence>
<proteinExistence type="inferred from homology"/>
<evidence type="ECO:0000259" key="10">
    <source>
        <dbReference type="PROSITE" id="PS50111"/>
    </source>
</evidence>
<dbReference type="Proteomes" id="UP001524502">
    <property type="component" value="Unassembled WGS sequence"/>
</dbReference>
<dbReference type="PROSITE" id="PS50885">
    <property type="entry name" value="HAMP"/>
    <property type="match status" value="1"/>
</dbReference>
<accession>A0ABT1RQ02</accession>
<dbReference type="PANTHER" id="PTHR43531:SF11">
    <property type="entry name" value="METHYL-ACCEPTING CHEMOTAXIS PROTEIN 3"/>
    <property type="match status" value="1"/>
</dbReference>
<sequence length="683" mass="73540">MSNIFYRLKTCGKGTADGREKSISSKISLNLLAVLIPLLAILIISSCVLAARTVSSLNDKLLDTQTDYAVSIVDDFLSSKITAVSMFEQSSDLRNYFQAVSKPSDITAYKDKDKVIEKLAGALKQMSDEKVVQTWVADTKTNQYLLFTGKQVDANLENTEWCDSVLSAKKTVVSEPYMDPATGEAVISIVAPVFSQSGGDVLGFMGMDVYMSSLSKLLSEIKVGEQGYLELISSSGEYIYSEDPTAMGKKVTELDISDDYKNKVKTHYNGSVDFSYGSVDYTAMFRNCETTDWLAIGTLPLSEINASRNQLIGVLLILSLIILVALSLVVAIVIRKKMKPLTEISKNMEEFSLGNLEVEIQVSSDDEIGRLADSVRSSIRGLKEIIENTTNTLEELSAGNFNVTVKESYIGDFQRISQALEQIVRSLNDTLGQINVSAEHVAGSSELVSSGAQSLSQGALDQAATVQELAASINEISRQITASAASAEETNKKVSAVGVEADESNRRMNQMLEAIDNIQKSSREIDKIVKTIEDIAFQTNILALNAAVEAARAGESGRGFSAVAKEVRILASKSAEAARSTAALIENSLNAVEGGTKIANDTAKSLQHVVEGVNTAVAAIDGIAASSSEKARSVEQVTKGLDQIAEVVQINSATAEESAAASEELSAQAQLLKELIEKFRLRE</sequence>
<feature type="domain" description="Methyl-accepting transducer" evidence="10">
    <location>
        <begin position="437"/>
        <end position="666"/>
    </location>
</feature>
<reference evidence="12 13" key="1">
    <citation type="submission" date="2022-06" db="EMBL/GenBank/DDBJ databases">
        <title>Isolation of gut microbiota from human fecal samples.</title>
        <authorList>
            <person name="Pamer E.G."/>
            <person name="Barat B."/>
            <person name="Waligurski E."/>
            <person name="Medina S."/>
            <person name="Paddock L."/>
            <person name="Mostad J."/>
        </authorList>
    </citation>
    <scope>NUCLEOTIDE SEQUENCE [LARGE SCALE GENOMIC DNA]</scope>
    <source>
        <strain evidence="12 13">SL.3.17</strain>
    </source>
</reference>
<dbReference type="SUPFAM" id="SSF58104">
    <property type="entry name" value="Methyl-accepting chemotaxis protein (MCP) signaling domain"/>
    <property type="match status" value="1"/>
</dbReference>
<dbReference type="RefSeq" id="WP_256132146.1">
    <property type="nucleotide sequence ID" value="NZ_JANFXK010000009.1"/>
</dbReference>
<evidence type="ECO:0000259" key="11">
    <source>
        <dbReference type="PROSITE" id="PS50885"/>
    </source>
</evidence>
<dbReference type="PROSITE" id="PS50111">
    <property type="entry name" value="CHEMOTAXIS_TRANSDUC_2"/>
    <property type="match status" value="1"/>
</dbReference>
<keyword evidence="5 9" id="KW-1133">Transmembrane helix</keyword>
<dbReference type="InterPro" id="IPR004089">
    <property type="entry name" value="MCPsignal_dom"/>
</dbReference>
<keyword evidence="13" id="KW-1185">Reference proteome</keyword>
<comment type="caution">
    <text evidence="12">The sequence shown here is derived from an EMBL/GenBank/DDBJ whole genome shotgun (WGS) entry which is preliminary data.</text>
</comment>
<keyword evidence="6 9" id="KW-0472">Membrane</keyword>
<dbReference type="EMBL" id="JANFXK010000009">
    <property type="protein sequence ID" value="MCQ4636956.1"/>
    <property type="molecule type" value="Genomic_DNA"/>
</dbReference>
<dbReference type="InterPro" id="IPR051310">
    <property type="entry name" value="MCP_chemotaxis"/>
</dbReference>
<keyword evidence="3" id="KW-0145">Chemotaxis</keyword>
<dbReference type="SMART" id="SM00283">
    <property type="entry name" value="MA"/>
    <property type="match status" value="1"/>
</dbReference>
<feature type="transmembrane region" description="Helical" evidence="9">
    <location>
        <begin position="29"/>
        <end position="51"/>
    </location>
</feature>
<comment type="similarity">
    <text evidence="7">Belongs to the methyl-accepting chemotaxis (MCP) protein family.</text>
</comment>
<evidence type="ECO:0000256" key="9">
    <source>
        <dbReference type="SAM" id="Phobius"/>
    </source>
</evidence>
<evidence type="ECO:0000256" key="8">
    <source>
        <dbReference type="PROSITE-ProRule" id="PRU00284"/>
    </source>
</evidence>
<keyword evidence="2" id="KW-1003">Cell membrane</keyword>
<dbReference type="PANTHER" id="PTHR43531">
    <property type="entry name" value="PROTEIN ICFG"/>
    <property type="match status" value="1"/>
</dbReference>
<dbReference type="SUPFAM" id="SSF103190">
    <property type="entry name" value="Sensory domain-like"/>
    <property type="match status" value="1"/>
</dbReference>
<dbReference type="Pfam" id="PF00672">
    <property type="entry name" value="HAMP"/>
    <property type="match status" value="1"/>
</dbReference>
<feature type="domain" description="HAMP" evidence="11">
    <location>
        <begin position="335"/>
        <end position="387"/>
    </location>
</feature>
<comment type="subcellular location">
    <subcellularLocation>
        <location evidence="1">Cell membrane</location>
        <topology evidence="1">Multi-pass membrane protein</topology>
    </subcellularLocation>
</comment>
<evidence type="ECO:0000256" key="7">
    <source>
        <dbReference type="ARBA" id="ARBA00029447"/>
    </source>
</evidence>
<dbReference type="Pfam" id="PF02743">
    <property type="entry name" value="dCache_1"/>
    <property type="match status" value="1"/>
</dbReference>
<dbReference type="InterPro" id="IPR033479">
    <property type="entry name" value="dCache_1"/>
</dbReference>
<dbReference type="Gene3D" id="3.30.450.20">
    <property type="entry name" value="PAS domain"/>
    <property type="match status" value="2"/>
</dbReference>
<protein>
    <submittedName>
        <fullName evidence="12">Methyl-accepting chemotaxis protein</fullName>
    </submittedName>
</protein>
<dbReference type="InterPro" id="IPR003660">
    <property type="entry name" value="HAMP_dom"/>
</dbReference>
<evidence type="ECO:0000313" key="13">
    <source>
        <dbReference type="Proteomes" id="UP001524502"/>
    </source>
</evidence>
<dbReference type="SMART" id="SM00304">
    <property type="entry name" value="HAMP"/>
    <property type="match status" value="2"/>
</dbReference>
<name>A0ABT1RQ02_9FIRM</name>
<dbReference type="Pfam" id="PF00015">
    <property type="entry name" value="MCPsignal"/>
    <property type="match status" value="1"/>
</dbReference>
<evidence type="ECO:0000256" key="4">
    <source>
        <dbReference type="ARBA" id="ARBA00022692"/>
    </source>
</evidence>
<keyword evidence="4 9" id="KW-0812">Transmembrane</keyword>
<dbReference type="CDD" id="cd06225">
    <property type="entry name" value="HAMP"/>
    <property type="match status" value="1"/>
</dbReference>
<dbReference type="Gene3D" id="6.10.340.10">
    <property type="match status" value="1"/>
</dbReference>
<organism evidence="12 13">
    <name type="scientific">Anaerovorax odorimutans</name>
    <dbReference type="NCBI Taxonomy" id="109327"/>
    <lineage>
        <taxon>Bacteria</taxon>
        <taxon>Bacillati</taxon>
        <taxon>Bacillota</taxon>
        <taxon>Clostridia</taxon>
        <taxon>Peptostreptococcales</taxon>
        <taxon>Anaerovoracaceae</taxon>
        <taxon>Anaerovorax</taxon>
    </lineage>
</organism>
<dbReference type="InterPro" id="IPR029151">
    <property type="entry name" value="Sensor-like_sf"/>
</dbReference>
<evidence type="ECO:0000256" key="5">
    <source>
        <dbReference type="ARBA" id="ARBA00022989"/>
    </source>
</evidence>
<evidence type="ECO:0000313" key="12">
    <source>
        <dbReference type="EMBL" id="MCQ4636956.1"/>
    </source>
</evidence>
<dbReference type="Gene3D" id="1.10.287.950">
    <property type="entry name" value="Methyl-accepting chemotaxis protein"/>
    <property type="match status" value="1"/>
</dbReference>
<evidence type="ECO:0000256" key="6">
    <source>
        <dbReference type="ARBA" id="ARBA00023136"/>
    </source>
</evidence>
<gene>
    <name evidence="12" type="ORF">NE619_09450</name>
</gene>